<dbReference type="OrthoDB" id="1402375at2759"/>
<sequence length="258" mass="29402">MSFSCPTKKPKLESTTARAKPNWLELPRDVTSNILTKARYVCPYWWNICKDPFMWRKIHMGRSHLYFQFANRGTPYLNRLVNLCQYAVDLSSGHLEKIDIYGFGTDDLLQYIADSRVSNEGWCKVAKKFPLLEEINISYGIQSGKSLEVIGQSCPLLRSLTFNGASYRGRFKCDDEAFIIAKTMPGLRHLDIHGNPLSEVGLLAILDGCPLLESLDIIGCYNLDFNGNLGERLRNQIKHFCGRHCTAWSFVSMQCNFV</sequence>
<dbReference type="GO" id="GO:1905761">
    <property type="term" value="F:SCF ubiquitin ligase complex binding"/>
    <property type="evidence" value="ECO:0000318"/>
    <property type="project" value="GO_Central"/>
</dbReference>
<organism evidence="1 4">
    <name type="scientific">Medicago truncatula</name>
    <name type="common">Barrel medic</name>
    <name type="synonym">Medicago tribuloides</name>
    <dbReference type="NCBI Taxonomy" id="3880"/>
    <lineage>
        <taxon>Eukaryota</taxon>
        <taxon>Viridiplantae</taxon>
        <taxon>Streptophyta</taxon>
        <taxon>Embryophyta</taxon>
        <taxon>Tracheophyta</taxon>
        <taxon>Spermatophyta</taxon>
        <taxon>Magnoliopsida</taxon>
        <taxon>eudicotyledons</taxon>
        <taxon>Gunneridae</taxon>
        <taxon>Pentapetalae</taxon>
        <taxon>rosids</taxon>
        <taxon>fabids</taxon>
        <taxon>Fabales</taxon>
        <taxon>Fabaceae</taxon>
        <taxon>Papilionoideae</taxon>
        <taxon>50 kb inversion clade</taxon>
        <taxon>NPAAA clade</taxon>
        <taxon>Hologalegina</taxon>
        <taxon>IRL clade</taxon>
        <taxon>Trifolieae</taxon>
        <taxon>Medicago</taxon>
    </lineage>
</organism>
<dbReference type="Proteomes" id="UP000265566">
    <property type="component" value="Chromosome 3"/>
</dbReference>
<protein>
    <submittedName>
        <fullName evidence="1">F-box/LRR protein, putative</fullName>
    </submittedName>
    <submittedName>
        <fullName evidence="2">Putative F-box domain, leucine-rich repeat domain, L domain-containing protein</fullName>
    </submittedName>
</protein>
<dbReference type="CDD" id="cd22164">
    <property type="entry name" value="F-box_AtSKIP19-like"/>
    <property type="match status" value="1"/>
</dbReference>
<evidence type="ECO:0000313" key="2">
    <source>
        <dbReference type="EMBL" id="RHN68265.1"/>
    </source>
</evidence>
<evidence type="ECO:0000313" key="4">
    <source>
        <dbReference type="Proteomes" id="UP000002051"/>
    </source>
</evidence>
<dbReference type="InterPro" id="IPR032675">
    <property type="entry name" value="LRR_dom_sf"/>
</dbReference>
<accession>A0A072V963</accession>
<dbReference type="KEGG" id="mtr:25489322"/>
<evidence type="ECO:0000313" key="1">
    <source>
        <dbReference type="EMBL" id="KEH34725.1"/>
    </source>
</evidence>
<reference evidence="1 4" key="2">
    <citation type="journal article" date="2014" name="BMC Genomics">
        <title>An improved genome release (version Mt4.0) for the model legume Medicago truncatula.</title>
        <authorList>
            <person name="Tang H."/>
            <person name="Krishnakumar V."/>
            <person name="Bidwell S."/>
            <person name="Rosen B."/>
            <person name="Chan A."/>
            <person name="Zhou S."/>
            <person name="Gentzbittel L."/>
            <person name="Childs K.L."/>
            <person name="Yandell M."/>
            <person name="Gundlach H."/>
            <person name="Mayer K.F."/>
            <person name="Schwartz D.C."/>
            <person name="Town C.D."/>
        </authorList>
    </citation>
    <scope>GENOME REANNOTATION</scope>
    <source>
        <strain evidence="1">A17</strain>
        <strain evidence="3 4">cv. Jemalong A17</strain>
    </source>
</reference>
<reference evidence="1 4" key="1">
    <citation type="journal article" date="2011" name="Nature">
        <title>The Medicago genome provides insight into the evolution of rhizobial symbioses.</title>
        <authorList>
            <person name="Young N.D."/>
            <person name="Debelle F."/>
            <person name="Oldroyd G.E."/>
            <person name="Geurts R."/>
            <person name="Cannon S.B."/>
            <person name="Udvardi M.K."/>
            <person name="Benedito V.A."/>
            <person name="Mayer K.F."/>
            <person name="Gouzy J."/>
            <person name="Schoof H."/>
            <person name="Van de Peer Y."/>
            <person name="Proost S."/>
            <person name="Cook D.R."/>
            <person name="Meyers B.C."/>
            <person name="Spannagl M."/>
            <person name="Cheung F."/>
            <person name="De Mita S."/>
            <person name="Krishnakumar V."/>
            <person name="Gundlach H."/>
            <person name="Zhou S."/>
            <person name="Mudge J."/>
            <person name="Bharti A.K."/>
            <person name="Murray J.D."/>
            <person name="Naoumkina M.A."/>
            <person name="Rosen B."/>
            <person name="Silverstein K.A."/>
            <person name="Tang H."/>
            <person name="Rombauts S."/>
            <person name="Zhao P.X."/>
            <person name="Zhou P."/>
            <person name="Barbe V."/>
            <person name="Bardou P."/>
            <person name="Bechner M."/>
            <person name="Bellec A."/>
            <person name="Berger A."/>
            <person name="Berges H."/>
            <person name="Bidwell S."/>
            <person name="Bisseling T."/>
            <person name="Choisne N."/>
            <person name="Couloux A."/>
            <person name="Denny R."/>
            <person name="Deshpande S."/>
            <person name="Dai X."/>
            <person name="Doyle J.J."/>
            <person name="Dudez A.M."/>
            <person name="Farmer A.D."/>
            <person name="Fouteau S."/>
            <person name="Franken C."/>
            <person name="Gibelin C."/>
            <person name="Gish J."/>
            <person name="Goldstein S."/>
            <person name="Gonzalez A.J."/>
            <person name="Green P.J."/>
            <person name="Hallab A."/>
            <person name="Hartog M."/>
            <person name="Hua A."/>
            <person name="Humphray S.J."/>
            <person name="Jeong D.H."/>
            <person name="Jing Y."/>
            <person name="Jocker A."/>
            <person name="Kenton S.M."/>
            <person name="Kim D.J."/>
            <person name="Klee K."/>
            <person name="Lai H."/>
            <person name="Lang C."/>
            <person name="Lin S."/>
            <person name="Macmil S.L."/>
            <person name="Magdelenat G."/>
            <person name="Matthews L."/>
            <person name="McCorrison J."/>
            <person name="Monaghan E.L."/>
            <person name="Mun J.H."/>
            <person name="Najar F.Z."/>
            <person name="Nicholson C."/>
            <person name="Noirot C."/>
            <person name="O'Bleness M."/>
            <person name="Paule C.R."/>
            <person name="Poulain J."/>
            <person name="Prion F."/>
            <person name="Qin B."/>
            <person name="Qu C."/>
            <person name="Retzel E.F."/>
            <person name="Riddle C."/>
            <person name="Sallet E."/>
            <person name="Samain S."/>
            <person name="Samson N."/>
            <person name="Sanders I."/>
            <person name="Saurat O."/>
            <person name="Scarpelli C."/>
            <person name="Schiex T."/>
            <person name="Segurens B."/>
            <person name="Severin A.J."/>
            <person name="Sherrier D.J."/>
            <person name="Shi R."/>
            <person name="Sims S."/>
            <person name="Singer S.R."/>
            <person name="Sinharoy S."/>
            <person name="Sterck L."/>
            <person name="Viollet A."/>
            <person name="Wang B.B."/>
            <person name="Wang K."/>
            <person name="Wang M."/>
            <person name="Wang X."/>
            <person name="Warfsmann J."/>
            <person name="Weissenbach J."/>
            <person name="White D.D."/>
            <person name="White J.D."/>
            <person name="Wiley G.B."/>
            <person name="Wincker P."/>
            <person name="Xing Y."/>
            <person name="Yang L."/>
            <person name="Yao Z."/>
            <person name="Ying F."/>
            <person name="Zhai J."/>
            <person name="Zhou L."/>
            <person name="Zuber A."/>
            <person name="Denarie J."/>
            <person name="Dixon R.A."/>
            <person name="May G.D."/>
            <person name="Schwartz D.C."/>
            <person name="Rogers J."/>
            <person name="Quetier F."/>
            <person name="Town C.D."/>
            <person name="Roe B.A."/>
        </authorList>
    </citation>
    <scope>NUCLEOTIDE SEQUENCE [LARGE SCALE GENOMIC DNA]</scope>
    <source>
        <strain evidence="1">A17</strain>
        <strain evidence="3 4">cv. Jemalong A17</strain>
    </source>
</reference>
<reference evidence="3" key="3">
    <citation type="submission" date="2015-04" db="UniProtKB">
        <authorList>
            <consortium name="EnsemblPlants"/>
        </authorList>
    </citation>
    <scope>IDENTIFICATION</scope>
    <source>
        <strain evidence="3">cv. Jemalong A17</strain>
    </source>
</reference>
<dbReference type="PANTHER" id="PTHR38926">
    <property type="entry name" value="F-BOX DOMAIN CONTAINING PROTEIN, EXPRESSED"/>
    <property type="match status" value="1"/>
</dbReference>
<dbReference type="HOGENOM" id="CLU_044915_0_1_1"/>
<reference evidence="2" key="4">
    <citation type="journal article" date="2018" name="Nat. Plants">
        <title>Whole-genome landscape of Medicago truncatula symbiotic genes.</title>
        <authorList>
            <person name="Pecrix Y."/>
            <person name="Gamas P."/>
            <person name="Carrere S."/>
        </authorList>
    </citation>
    <scope>NUCLEOTIDE SEQUENCE</scope>
    <source>
        <tissue evidence="2">Leaves</tissue>
    </source>
</reference>
<dbReference type="PANTHER" id="PTHR38926:SF2">
    <property type="entry name" value="F-BOX_LRR-REPEAT PROTEIN 21-RELATED"/>
    <property type="match status" value="1"/>
</dbReference>
<name>A0A072V963_MEDTR</name>
<keyword evidence="4" id="KW-1185">Reference proteome</keyword>
<evidence type="ECO:0000313" key="3">
    <source>
        <dbReference type="EnsemblPlants" id="KEH34725"/>
    </source>
</evidence>
<dbReference type="InterPro" id="IPR036047">
    <property type="entry name" value="F-box-like_dom_sf"/>
</dbReference>
<proteinExistence type="predicted"/>
<dbReference type="SUPFAM" id="SSF52047">
    <property type="entry name" value="RNI-like"/>
    <property type="match status" value="1"/>
</dbReference>
<dbReference type="Gramene" id="rna16598">
    <property type="protein sequence ID" value="RHN68265.1"/>
    <property type="gene ID" value="gene16598"/>
</dbReference>
<dbReference type="Gene3D" id="3.80.10.10">
    <property type="entry name" value="Ribonuclease Inhibitor"/>
    <property type="match status" value="1"/>
</dbReference>
<dbReference type="SUPFAM" id="SSF81383">
    <property type="entry name" value="F-box domain"/>
    <property type="match status" value="1"/>
</dbReference>
<gene>
    <name evidence="3" type="primary">25489322</name>
    <name evidence="1" type="ordered locus">MTR_3g067990</name>
    <name evidence="2" type="ORF">MtrunA17_Chr3g0112031</name>
</gene>
<dbReference type="EnsemblPlants" id="KEH34725">
    <property type="protein sequence ID" value="KEH34725"/>
    <property type="gene ID" value="MTR_3g067990"/>
</dbReference>
<dbReference type="EMBL" id="PSQE01000003">
    <property type="protein sequence ID" value="RHN68265.1"/>
    <property type="molecule type" value="Genomic_DNA"/>
</dbReference>
<dbReference type="Proteomes" id="UP000002051">
    <property type="component" value="Chromosome 3"/>
</dbReference>
<dbReference type="AlphaFoldDB" id="A0A072V963"/>
<dbReference type="EMBL" id="CM001219">
    <property type="protein sequence ID" value="KEH34725.1"/>
    <property type="molecule type" value="Genomic_DNA"/>
</dbReference>